<dbReference type="InterPro" id="IPR018392">
    <property type="entry name" value="LysM"/>
</dbReference>
<organism evidence="2 3">
    <name type="scientific">Cichlidogyrus casuarinus</name>
    <dbReference type="NCBI Taxonomy" id="1844966"/>
    <lineage>
        <taxon>Eukaryota</taxon>
        <taxon>Metazoa</taxon>
        <taxon>Spiralia</taxon>
        <taxon>Lophotrochozoa</taxon>
        <taxon>Platyhelminthes</taxon>
        <taxon>Monogenea</taxon>
        <taxon>Monopisthocotylea</taxon>
        <taxon>Dactylogyridea</taxon>
        <taxon>Ancyrocephalidae</taxon>
        <taxon>Cichlidogyrus</taxon>
    </lineage>
</organism>
<gene>
    <name evidence="2" type="ORF">Ciccas_009647</name>
</gene>
<accession>A0ABD2PWW5</accession>
<keyword evidence="3" id="KW-1185">Reference proteome</keyword>
<protein>
    <recommendedName>
        <fullName evidence="1">LysM domain-containing protein</fullName>
    </recommendedName>
</protein>
<dbReference type="SUPFAM" id="SSF54106">
    <property type="entry name" value="LysM domain"/>
    <property type="match status" value="1"/>
</dbReference>
<evidence type="ECO:0000313" key="2">
    <source>
        <dbReference type="EMBL" id="KAL3311769.1"/>
    </source>
</evidence>
<dbReference type="InterPro" id="IPR036779">
    <property type="entry name" value="LysM_dom_sf"/>
</dbReference>
<dbReference type="Gene3D" id="3.10.350.10">
    <property type="entry name" value="LysM domain"/>
    <property type="match status" value="1"/>
</dbReference>
<feature type="domain" description="LysM" evidence="1">
    <location>
        <begin position="34"/>
        <end position="77"/>
    </location>
</feature>
<sequence>MPNDEKSFILSETRRRHYGTLKPITTNNHNVPRAVHVVLEGESIASIAVKYGTTPAEIKQINKLYSTNLFTSQKLYIPAAKDKDVVYSDSGQTATSQISSSTSSGSLCLDKVNRKPNDYLQELSSRIESLKESVGQQIKHSSFVQSATSRSSTSTDDLSVMTVNPSQSQINVNPPSLVESSGHLHECNL</sequence>
<dbReference type="Proteomes" id="UP001626550">
    <property type="component" value="Unassembled WGS sequence"/>
</dbReference>
<dbReference type="Pfam" id="PF01476">
    <property type="entry name" value="LysM"/>
    <property type="match status" value="1"/>
</dbReference>
<proteinExistence type="predicted"/>
<dbReference type="CDD" id="cd00118">
    <property type="entry name" value="LysM"/>
    <property type="match status" value="1"/>
</dbReference>
<dbReference type="EMBL" id="JBJKFK010002025">
    <property type="protein sequence ID" value="KAL3311769.1"/>
    <property type="molecule type" value="Genomic_DNA"/>
</dbReference>
<dbReference type="AlphaFoldDB" id="A0ABD2PWW5"/>
<dbReference type="SMART" id="SM00257">
    <property type="entry name" value="LysM"/>
    <property type="match status" value="1"/>
</dbReference>
<evidence type="ECO:0000259" key="1">
    <source>
        <dbReference type="PROSITE" id="PS51782"/>
    </source>
</evidence>
<reference evidence="2 3" key="1">
    <citation type="submission" date="2024-11" db="EMBL/GenBank/DDBJ databases">
        <title>Adaptive evolution of stress response genes in parasites aligns with host niche diversity.</title>
        <authorList>
            <person name="Hahn C."/>
            <person name="Resl P."/>
        </authorList>
    </citation>
    <scope>NUCLEOTIDE SEQUENCE [LARGE SCALE GENOMIC DNA]</scope>
    <source>
        <strain evidence="2">EGGRZ-B1_66</strain>
        <tissue evidence="2">Body</tissue>
    </source>
</reference>
<evidence type="ECO:0000313" key="3">
    <source>
        <dbReference type="Proteomes" id="UP001626550"/>
    </source>
</evidence>
<comment type="caution">
    <text evidence="2">The sequence shown here is derived from an EMBL/GenBank/DDBJ whole genome shotgun (WGS) entry which is preliminary data.</text>
</comment>
<name>A0ABD2PWW5_9PLAT</name>
<dbReference type="PROSITE" id="PS51782">
    <property type="entry name" value="LYSM"/>
    <property type="match status" value="1"/>
</dbReference>